<reference evidence="4" key="1">
    <citation type="journal article" date="2020" name="Nat. Commun.">
        <title>Genome sequence of the cluster root forming white lupin.</title>
        <authorList>
            <person name="Hufnagel B."/>
            <person name="Marques A."/>
            <person name="Soriano A."/>
            <person name="Marques L."/>
            <person name="Divol F."/>
            <person name="Doumas P."/>
            <person name="Sallet E."/>
            <person name="Mancinotti D."/>
            <person name="Carrere S."/>
            <person name="Marande W."/>
            <person name="Arribat S."/>
            <person name="Keller J."/>
            <person name="Huneau C."/>
            <person name="Blein T."/>
            <person name="Aime D."/>
            <person name="Laguerre M."/>
            <person name="Taylor J."/>
            <person name="Schubert V."/>
            <person name="Nelson M."/>
            <person name="Geu-Flores F."/>
            <person name="Crespi M."/>
            <person name="Gallardo-Guerrero K."/>
            <person name="Delaux P.-M."/>
            <person name="Salse J."/>
            <person name="Berges H."/>
            <person name="Guyot R."/>
            <person name="Gouzy J."/>
            <person name="Peret B."/>
        </authorList>
    </citation>
    <scope>NUCLEOTIDE SEQUENCE [LARGE SCALE GENOMIC DNA]</scope>
    <source>
        <strain evidence="4">cv. Amiga</strain>
    </source>
</reference>
<evidence type="ECO:0000259" key="2">
    <source>
        <dbReference type="Pfam" id="PF24714"/>
    </source>
</evidence>
<evidence type="ECO:0000313" key="4">
    <source>
        <dbReference type="Proteomes" id="UP000447434"/>
    </source>
</evidence>
<feature type="compositionally biased region" description="Basic and acidic residues" evidence="1">
    <location>
        <begin position="410"/>
        <end position="427"/>
    </location>
</feature>
<dbReference type="GO" id="GO:0008017">
    <property type="term" value="F:microtubule binding"/>
    <property type="evidence" value="ECO:0007669"/>
    <property type="project" value="InterPro"/>
</dbReference>
<comment type="caution">
    <text evidence="3">The sequence shown here is derived from an EMBL/GenBank/DDBJ whole genome shotgun (WGS) entry which is preliminary data.</text>
</comment>
<dbReference type="PANTHER" id="PTHR31355:SF8">
    <property type="entry name" value="TORTIFOLIA1-LIKE PROTEIN 3"/>
    <property type="match status" value="1"/>
</dbReference>
<dbReference type="Pfam" id="PF24714">
    <property type="entry name" value="TOR1L1_N"/>
    <property type="match status" value="1"/>
</dbReference>
<dbReference type="InterPro" id="IPR011989">
    <property type="entry name" value="ARM-like"/>
</dbReference>
<accession>A0A6A4PIT5</accession>
<evidence type="ECO:0000256" key="1">
    <source>
        <dbReference type="SAM" id="MobiDB-lite"/>
    </source>
</evidence>
<dbReference type="SUPFAM" id="SSF48371">
    <property type="entry name" value="ARM repeat"/>
    <property type="match status" value="1"/>
</dbReference>
<dbReference type="InterPro" id="IPR033337">
    <property type="entry name" value="TORTIFOLIA1/SINE1-2"/>
</dbReference>
<dbReference type="EMBL" id="WOCE01000013">
    <property type="protein sequence ID" value="KAE9601455.1"/>
    <property type="molecule type" value="Genomic_DNA"/>
</dbReference>
<dbReference type="Gene3D" id="1.25.10.10">
    <property type="entry name" value="Leucine-rich Repeat Variant"/>
    <property type="match status" value="1"/>
</dbReference>
<dbReference type="InterPro" id="IPR057600">
    <property type="entry name" value="TORTIFOLIA1/SINE1-2_N"/>
</dbReference>
<feature type="domain" description="TORTIFOLIA1/SINE1-2 N-terminal" evidence="2">
    <location>
        <begin position="8"/>
        <end position="278"/>
    </location>
</feature>
<organism evidence="3 4">
    <name type="scientific">Lupinus albus</name>
    <name type="common">White lupine</name>
    <name type="synonym">Lupinus termis</name>
    <dbReference type="NCBI Taxonomy" id="3870"/>
    <lineage>
        <taxon>Eukaryota</taxon>
        <taxon>Viridiplantae</taxon>
        <taxon>Streptophyta</taxon>
        <taxon>Embryophyta</taxon>
        <taxon>Tracheophyta</taxon>
        <taxon>Spermatophyta</taxon>
        <taxon>Magnoliopsida</taxon>
        <taxon>eudicotyledons</taxon>
        <taxon>Gunneridae</taxon>
        <taxon>Pentapetalae</taxon>
        <taxon>rosids</taxon>
        <taxon>fabids</taxon>
        <taxon>Fabales</taxon>
        <taxon>Fabaceae</taxon>
        <taxon>Papilionoideae</taxon>
        <taxon>50 kb inversion clade</taxon>
        <taxon>genistoids sensu lato</taxon>
        <taxon>core genistoids</taxon>
        <taxon>Genisteae</taxon>
        <taxon>Lupinus</taxon>
    </lineage>
</organism>
<dbReference type="PROSITE" id="PS50077">
    <property type="entry name" value="HEAT_REPEAT"/>
    <property type="match status" value="1"/>
</dbReference>
<dbReference type="InterPro" id="IPR021133">
    <property type="entry name" value="HEAT_type_2"/>
</dbReference>
<dbReference type="Proteomes" id="UP000447434">
    <property type="component" value="Chromosome 13"/>
</dbReference>
<feature type="region of interest" description="Disordered" evidence="1">
    <location>
        <begin position="395"/>
        <end position="435"/>
    </location>
</feature>
<keyword evidence="4" id="KW-1185">Reference proteome</keyword>
<sequence length="620" mass="68518">MSSPMQKNIKQKVLTCLTKLSDRDTHSIAIAELESIARNLDRTTLSAFLSCILSTDSSDKSLVRKQCVILLGFLAETHGNALSPYLSKILAAVIRRLRDQDSSVRTACINSVSALSRHVTKQQFSTFLKPLTDALFTEQDQNSQIGAALCLASAIDGAPDPDPVILAKLLPRFEKLLKRDAFKAKMAVMTLIGSVVAVGGVSNHTILKSLIPCLVESLSSGDWATRKAAAEALAVMANVERDYLSEFKAECLKVFENRRFDKVKVVREVMNQMLEAWTQIPDVSDEFSPPPQSQSSSKDNSNTNDEHNPLDCQNSCNPRSVMVNLRKNSTPIRRFSLPDCSSASNVKNTSALSTNKRMSLGVSRKFNHKNWDVQIAVSNDPSAAMADLGDLQETNGSFLERSKNNKSRLSKPDRKHALFNKSPDKMQKFGGSKTGSHVVPYHEENQNSVPVSNVSKDILKNDKENDNLSLIRNQLHQIEKQQSSLLDLLQKFMGSSQCGMRSLETRVHGLELALDEISHDLAISSGRMANYDVPGNACCLLPGAEFLRSRFWKKTQGPYSSSRFSKSGSTPTLAAMHYKADRNAETRLANHRLRFDGGFITNPLADIHTSAMDFARSEPI</sequence>
<feature type="region of interest" description="Disordered" evidence="1">
    <location>
        <begin position="281"/>
        <end position="317"/>
    </location>
</feature>
<dbReference type="InterPro" id="IPR016024">
    <property type="entry name" value="ARM-type_fold"/>
</dbReference>
<dbReference type="OrthoDB" id="1904066at2759"/>
<protein>
    <submittedName>
        <fullName evidence="3">Putative MT-associated protein TORTIFOLIA1/SPIRAL2</fullName>
    </submittedName>
</protein>
<gene>
    <name evidence="3" type="ORF">Lalb_Chr13g0298011</name>
</gene>
<dbReference type="FunFam" id="1.25.10.10:FF:000549">
    <property type="entry name" value="ARM repeat superfamily protein"/>
    <property type="match status" value="1"/>
</dbReference>
<proteinExistence type="predicted"/>
<evidence type="ECO:0000313" key="3">
    <source>
        <dbReference type="EMBL" id="KAE9601455.1"/>
    </source>
</evidence>
<dbReference type="PANTHER" id="PTHR31355">
    <property type="entry name" value="MICROTUBULE-ASSOCIATED PROTEIN TORTIFOLIA1"/>
    <property type="match status" value="1"/>
</dbReference>
<dbReference type="GO" id="GO:0005874">
    <property type="term" value="C:microtubule"/>
    <property type="evidence" value="ECO:0007669"/>
    <property type="project" value="InterPro"/>
</dbReference>
<dbReference type="AlphaFoldDB" id="A0A6A4PIT5"/>
<name>A0A6A4PIT5_LUPAL</name>